<dbReference type="EMBL" id="FQXS01000006">
    <property type="protein sequence ID" value="SHH67049.1"/>
    <property type="molecule type" value="Genomic_DNA"/>
</dbReference>
<dbReference type="OrthoDB" id="9810361at2"/>
<dbReference type="Pfam" id="PF03692">
    <property type="entry name" value="CxxCxxCC"/>
    <property type="match status" value="1"/>
</dbReference>
<dbReference type="AlphaFoldDB" id="A0A1M5UVR8"/>
<keyword evidence="2" id="KW-1185">Reference proteome</keyword>
<organism evidence="1 2">
    <name type="scientific">Desulfofustis glycolicus DSM 9705</name>
    <dbReference type="NCBI Taxonomy" id="1121409"/>
    <lineage>
        <taxon>Bacteria</taxon>
        <taxon>Pseudomonadati</taxon>
        <taxon>Thermodesulfobacteriota</taxon>
        <taxon>Desulfobulbia</taxon>
        <taxon>Desulfobulbales</taxon>
        <taxon>Desulfocapsaceae</taxon>
        <taxon>Desulfofustis</taxon>
    </lineage>
</organism>
<dbReference type="STRING" id="1121409.SAMN02745124_01346"/>
<name>A0A1M5UVR8_9BACT</name>
<dbReference type="RefSeq" id="WP_073374531.1">
    <property type="nucleotide sequence ID" value="NZ_FQXS01000006.1"/>
</dbReference>
<evidence type="ECO:0000313" key="1">
    <source>
        <dbReference type="EMBL" id="SHH67049.1"/>
    </source>
</evidence>
<protein>
    <submittedName>
        <fullName evidence="1">Putative zinc-or iron-chelating domain-containing protein</fullName>
    </submittedName>
</protein>
<reference evidence="1 2" key="1">
    <citation type="submission" date="2016-11" db="EMBL/GenBank/DDBJ databases">
        <authorList>
            <person name="Jaros S."/>
            <person name="Januszkiewicz K."/>
            <person name="Wedrychowicz H."/>
        </authorList>
    </citation>
    <scope>NUCLEOTIDE SEQUENCE [LARGE SCALE GENOMIC DNA]</scope>
    <source>
        <strain evidence="1 2">DSM 9705</strain>
    </source>
</reference>
<dbReference type="Proteomes" id="UP000184139">
    <property type="component" value="Unassembled WGS sequence"/>
</dbReference>
<gene>
    <name evidence="1" type="ORF">SAMN02745124_01346</name>
</gene>
<accession>A0A1M5UVR8</accession>
<sequence length="175" mass="20023">MSRDPLPQPDQSLCSDYRQLVVEIDLAVSQLIDKRFVNLLHCRPGCTSCCTAFRVLPLEAALLRRAMPDREAIQAMVGDDRCRLLFEERCLVYEQRPIICRTQGLPNAYIDETAGKIEVSACPLNFAEDYQLVHEDLLFLDRFNSRLAELNRRYCRSAGIDPQLRLPINLVAPSR</sequence>
<proteinExistence type="predicted"/>
<evidence type="ECO:0000313" key="2">
    <source>
        <dbReference type="Proteomes" id="UP000184139"/>
    </source>
</evidence>
<dbReference type="InterPro" id="IPR005358">
    <property type="entry name" value="Puta_zinc/iron-chelating_dom"/>
</dbReference>